<evidence type="ECO:0000259" key="4">
    <source>
        <dbReference type="SMART" id="SM00385"/>
    </source>
</evidence>
<evidence type="ECO:0000313" key="5">
    <source>
        <dbReference type="EMBL" id="KAA8916252.1"/>
    </source>
</evidence>
<dbReference type="InterPro" id="IPR013763">
    <property type="entry name" value="Cyclin-like_dom"/>
</dbReference>
<protein>
    <recommendedName>
        <fullName evidence="4">Cyclin-like domain-containing protein</fullName>
    </recommendedName>
</protein>
<evidence type="ECO:0000256" key="3">
    <source>
        <dbReference type="SAM" id="MobiDB-lite"/>
    </source>
</evidence>
<dbReference type="InterPro" id="IPR043198">
    <property type="entry name" value="Cyclin/Ssn8"/>
</dbReference>
<gene>
    <name evidence="5" type="ORF">TRICI_001604</name>
</gene>
<sequence>MTKGRPPVTDDDLYRHTSQFRLWSFTKDQLRTRQQEVHDAAAKKIGNQLKEHGLGDDDEIRPLTLDEELKLIRFYASKVEDITKLFQMPSQVRATAVSYFRKFYLVYSVMDYHPKNILYTCVFLASKAENHFISIEKFCGSLPRTETTQLLNLEFLILQSLSFTLAVLNGLRPLHGFFLDLQATNPDIDTSTMGSIHDKARRTIIQGFISNAPFFYTPPQIALGALYAVDPDLTEKYIRKKYEDLQDHVDHLLEIVKDCKKELLDISVPASEDGKEIDRKLHSCLNPLKYIQKRKSSHTPDRSESPVPKKLKTQE</sequence>
<dbReference type="InterPro" id="IPR006671">
    <property type="entry name" value="Cyclin_N"/>
</dbReference>
<evidence type="ECO:0000256" key="1">
    <source>
        <dbReference type="ARBA" id="ARBA00023127"/>
    </source>
</evidence>
<dbReference type="Pfam" id="PF00134">
    <property type="entry name" value="Cyclin_N"/>
    <property type="match status" value="1"/>
</dbReference>
<comment type="caution">
    <text evidence="5">The sequence shown here is derived from an EMBL/GenBank/DDBJ whole genome shotgun (WGS) entry which is preliminary data.</text>
</comment>
<dbReference type="VEuPathDB" id="FungiDB:TRICI_001604"/>
<keyword evidence="1 2" id="KW-0195">Cyclin</keyword>
<evidence type="ECO:0000313" key="6">
    <source>
        <dbReference type="Proteomes" id="UP000761534"/>
    </source>
</evidence>
<dbReference type="CDD" id="cd20524">
    <property type="entry name" value="CYCLIN_CCNH_rpt1"/>
    <property type="match status" value="1"/>
</dbReference>
<dbReference type="PANTHER" id="PTHR10026">
    <property type="entry name" value="CYCLIN"/>
    <property type="match status" value="1"/>
</dbReference>
<dbReference type="Pfam" id="PF16899">
    <property type="entry name" value="Cyclin_C_2"/>
    <property type="match status" value="1"/>
</dbReference>
<dbReference type="Proteomes" id="UP000761534">
    <property type="component" value="Unassembled WGS sequence"/>
</dbReference>
<dbReference type="GO" id="GO:0006357">
    <property type="term" value="P:regulation of transcription by RNA polymerase II"/>
    <property type="evidence" value="ECO:0007669"/>
    <property type="project" value="InterPro"/>
</dbReference>
<dbReference type="SUPFAM" id="SSF47954">
    <property type="entry name" value="Cyclin-like"/>
    <property type="match status" value="2"/>
</dbReference>
<evidence type="ECO:0000256" key="2">
    <source>
        <dbReference type="RuleBase" id="RU000383"/>
    </source>
</evidence>
<dbReference type="SMART" id="SM00385">
    <property type="entry name" value="CYCLIN"/>
    <property type="match status" value="1"/>
</dbReference>
<dbReference type="OrthoDB" id="340962at2759"/>
<keyword evidence="6" id="KW-1185">Reference proteome</keyword>
<dbReference type="AlphaFoldDB" id="A0A642V824"/>
<accession>A0A642V824</accession>
<name>A0A642V824_9ASCO</name>
<dbReference type="InterPro" id="IPR031658">
    <property type="entry name" value="Cyclin_C_2"/>
</dbReference>
<dbReference type="Gene3D" id="1.10.472.10">
    <property type="entry name" value="Cyclin-like"/>
    <property type="match status" value="2"/>
</dbReference>
<feature type="domain" description="Cyclin-like" evidence="4">
    <location>
        <begin position="77"/>
        <end position="159"/>
    </location>
</feature>
<proteinExistence type="inferred from homology"/>
<organism evidence="5 6">
    <name type="scientific">Trichomonascus ciferrii</name>
    <dbReference type="NCBI Taxonomy" id="44093"/>
    <lineage>
        <taxon>Eukaryota</taxon>
        <taxon>Fungi</taxon>
        <taxon>Dikarya</taxon>
        <taxon>Ascomycota</taxon>
        <taxon>Saccharomycotina</taxon>
        <taxon>Dipodascomycetes</taxon>
        <taxon>Dipodascales</taxon>
        <taxon>Trichomonascaceae</taxon>
        <taxon>Trichomonascus</taxon>
        <taxon>Trichomonascus ciferrii complex</taxon>
    </lineage>
</organism>
<dbReference type="GO" id="GO:0016538">
    <property type="term" value="F:cyclin-dependent protein serine/threonine kinase regulator activity"/>
    <property type="evidence" value="ECO:0007669"/>
    <property type="project" value="InterPro"/>
</dbReference>
<dbReference type="EMBL" id="SWFS01000113">
    <property type="protein sequence ID" value="KAA8916252.1"/>
    <property type="molecule type" value="Genomic_DNA"/>
</dbReference>
<comment type="similarity">
    <text evidence="2">Belongs to the cyclin family.</text>
</comment>
<reference evidence="5" key="1">
    <citation type="journal article" date="2019" name="G3 (Bethesda)">
        <title>Genome Assemblies of Two Rare Opportunistic Yeast Pathogens: Diutina rugosa (syn. Candida rugosa) and Trichomonascus ciferrii (syn. Candida ciferrii).</title>
        <authorList>
            <person name="Mixao V."/>
            <person name="Saus E."/>
            <person name="Hansen A.P."/>
            <person name="Lass-Florl C."/>
            <person name="Gabaldon T."/>
        </authorList>
    </citation>
    <scope>NUCLEOTIDE SEQUENCE</scope>
    <source>
        <strain evidence="5">CBS 4856</strain>
    </source>
</reference>
<dbReference type="CDD" id="cd20525">
    <property type="entry name" value="CYCLIN_CCNH_rpt2"/>
    <property type="match status" value="1"/>
</dbReference>
<feature type="region of interest" description="Disordered" evidence="3">
    <location>
        <begin position="292"/>
        <end position="315"/>
    </location>
</feature>
<dbReference type="InterPro" id="IPR036915">
    <property type="entry name" value="Cyclin-like_sf"/>
</dbReference>